<dbReference type="SUPFAM" id="SSF52141">
    <property type="entry name" value="Uracil-DNA glycosylase-like"/>
    <property type="match status" value="1"/>
</dbReference>
<dbReference type="EMBL" id="JQCN01000008">
    <property type="protein sequence ID" value="KRO01409.1"/>
    <property type="molecule type" value="Genomic_DNA"/>
</dbReference>
<keyword evidence="3" id="KW-1185">Reference proteome</keyword>
<evidence type="ECO:0000259" key="1">
    <source>
        <dbReference type="SMART" id="SM00986"/>
    </source>
</evidence>
<dbReference type="Gene3D" id="3.40.470.10">
    <property type="entry name" value="Uracil-DNA glycosylase-like domain"/>
    <property type="match status" value="1"/>
</dbReference>
<dbReference type="CDD" id="cd10033">
    <property type="entry name" value="UDG_like"/>
    <property type="match status" value="1"/>
</dbReference>
<evidence type="ECO:0000313" key="3">
    <source>
        <dbReference type="Proteomes" id="UP000051886"/>
    </source>
</evidence>
<dbReference type="AlphaFoldDB" id="A0A0R2LIF9"/>
<dbReference type="Proteomes" id="UP000051886">
    <property type="component" value="Unassembled WGS sequence"/>
</dbReference>
<dbReference type="Pfam" id="PF03167">
    <property type="entry name" value="UDG"/>
    <property type="match status" value="1"/>
</dbReference>
<organism evidence="2 3">
    <name type="scientific">Ligilactobacillus pobuzihii</name>
    <dbReference type="NCBI Taxonomy" id="449659"/>
    <lineage>
        <taxon>Bacteria</taxon>
        <taxon>Bacillati</taxon>
        <taxon>Bacillota</taxon>
        <taxon>Bacilli</taxon>
        <taxon>Lactobacillales</taxon>
        <taxon>Lactobacillaceae</taxon>
        <taxon>Ligilactobacillus</taxon>
    </lineage>
</organism>
<gene>
    <name evidence="2" type="ORF">IV66_GL000295</name>
</gene>
<accession>A0A0R2LIF9</accession>
<dbReference type="PANTHER" id="PTHR42160:SF1">
    <property type="entry name" value="URACIL-DNA GLYCOSYLASE SUPERFAMILY PROTEIN"/>
    <property type="match status" value="1"/>
</dbReference>
<sequence length="220" mass="25504">MPASFLFDQSLLGYKKMLFIMKESEILNEIEKITEEIKADPQNESYTKRGIDPLFLVDPRAKILVVGQAPGRVAEKTRLTWNDRSGDLLREWMGVSRAEFYDSGLIGIIPMDFYFPGTSKGGDLPPRTGFAQKWHDPLRETMPEVELTLLVGSYACRYYLDLKKSTRLSDVIYDYQRYLPQYLPLVHPSPRNRRWLKTNPWFEDEVIPVLQERVAGLLGR</sequence>
<dbReference type="PATRIC" id="fig|449659.4.peg.294"/>
<evidence type="ECO:0000313" key="2">
    <source>
        <dbReference type="EMBL" id="KRO01409.1"/>
    </source>
</evidence>
<comment type="caution">
    <text evidence="2">The sequence shown here is derived from an EMBL/GenBank/DDBJ whole genome shotgun (WGS) entry which is preliminary data.</text>
</comment>
<dbReference type="STRING" id="449659.IV66_GL000295"/>
<proteinExistence type="predicted"/>
<dbReference type="InterPro" id="IPR047124">
    <property type="entry name" value="HI_0220.2"/>
</dbReference>
<dbReference type="InterPro" id="IPR036895">
    <property type="entry name" value="Uracil-DNA_glycosylase-like_sf"/>
</dbReference>
<dbReference type="PANTHER" id="PTHR42160">
    <property type="entry name" value="URACIL-DNA GLYCOSYLASE SUPERFAMILY PROTEIN"/>
    <property type="match status" value="1"/>
</dbReference>
<dbReference type="InterPro" id="IPR005122">
    <property type="entry name" value="Uracil-DNA_glycosylase-like"/>
</dbReference>
<dbReference type="SMART" id="SM00986">
    <property type="entry name" value="UDG"/>
    <property type="match status" value="1"/>
</dbReference>
<name>A0A0R2LIF9_9LACO</name>
<feature type="domain" description="Uracil-DNA glycosylase-like" evidence="1">
    <location>
        <begin position="53"/>
        <end position="211"/>
    </location>
</feature>
<protein>
    <submittedName>
        <fullName evidence="2">Uracil-DNA glycosylase</fullName>
    </submittedName>
</protein>
<dbReference type="SMART" id="SM00987">
    <property type="entry name" value="UreE_C"/>
    <property type="match status" value="1"/>
</dbReference>
<reference evidence="2 3" key="1">
    <citation type="journal article" date="2015" name="Genome Announc.">
        <title>Expanding the biotechnology potential of lactobacilli through comparative genomics of 213 strains and associated genera.</title>
        <authorList>
            <person name="Sun Z."/>
            <person name="Harris H.M."/>
            <person name="McCann A."/>
            <person name="Guo C."/>
            <person name="Argimon S."/>
            <person name="Zhang W."/>
            <person name="Yang X."/>
            <person name="Jeffery I.B."/>
            <person name="Cooney J.C."/>
            <person name="Kagawa T.F."/>
            <person name="Liu W."/>
            <person name="Song Y."/>
            <person name="Salvetti E."/>
            <person name="Wrobel A."/>
            <person name="Rasinkangas P."/>
            <person name="Parkhill J."/>
            <person name="Rea M.C."/>
            <person name="O'Sullivan O."/>
            <person name="Ritari J."/>
            <person name="Douillard F.P."/>
            <person name="Paul Ross R."/>
            <person name="Yang R."/>
            <person name="Briner A.E."/>
            <person name="Felis G.E."/>
            <person name="de Vos W.M."/>
            <person name="Barrangou R."/>
            <person name="Klaenhammer T.R."/>
            <person name="Caufield P.W."/>
            <person name="Cui Y."/>
            <person name="Zhang H."/>
            <person name="O'Toole P.W."/>
        </authorList>
    </citation>
    <scope>NUCLEOTIDE SEQUENCE [LARGE SCALE GENOMIC DNA]</scope>
    <source>
        <strain evidence="2 3">NBRC 103219</strain>
    </source>
</reference>